<reference evidence="3 4" key="1">
    <citation type="submission" date="2021-03" db="EMBL/GenBank/DDBJ databases">
        <title>Sequencing the genomes of 1000 actinobacteria strains.</title>
        <authorList>
            <person name="Klenk H.-P."/>
        </authorList>
    </citation>
    <scope>NUCLEOTIDE SEQUENCE [LARGE SCALE GENOMIC DNA]</scope>
    <source>
        <strain evidence="3 4">DSM 45256</strain>
    </source>
</reference>
<feature type="transmembrane region" description="Helical" evidence="2">
    <location>
        <begin position="54"/>
        <end position="72"/>
    </location>
</feature>
<evidence type="ECO:0000256" key="2">
    <source>
        <dbReference type="SAM" id="Phobius"/>
    </source>
</evidence>
<evidence type="ECO:0008006" key="5">
    <source>
        <dbReference type="Google" id="ProtNLM"/>
    </source>
</evidence>
<evidence type="ECO:0000313" key="3">
    <source>
        <dbReference type="EMBL" id="MBP2368740.1"/>
    </source>
</evidence>
<feature type="compositionally biased region" description="Low complexity" evidence="1">
    <location>
        <begin position="361"/>
        <end position="375"/>
    </location>
</feature>
<dbReference type="Proteomes" id="UP001519295">
    <property type="component" value="Unassembled WGS sequence"/>
</dbReference>
<keyword evidence="2" id="KW-1133">Transmembrane helix</keyword>
<sequence length="422" mass="43554">MGLHVLLAGMPLLAISAHVFDLVPMQLSAAILVIPLATTMIALTVFAPHPGDRVIAHGLVWGVVACAIYDVFRLDTVYLLGLWGDFIPTMGTWITGRPDDLAGGAVVGYLWRYIGDGGGIGLTFFVVASAFGLHRRSRAFVVLTAVGFAVAPVWAGLIGTVALAPRGEELMFPLTPATVLLSLIGHLIFGLILGLGFWSSRSEQAYWPWEPLRVEQLVRAAVVRSESFAAGVREVLRSGSIAAGVRAVARPAPVPRAASAALARPVAAPGPVPTAAPPAPAPAAAFAGPIARATSSGPVPRAALSEPVSPATSSSPIPYGASSEPIPYGASSGPVSYGASSGPVSYGASSEPVPHGASSRPVPTAAAEPAPAAIPRQRTSSTPPGARTLDPDTWEQWQRRLESTQPGRRAHGGRPPVPAQRG</sequence>
<keyword evidence="4" id="KW-1185">Reference proteome</keyword>
<dbReference type="RefSeq" id="WP_210030305.1">
    <property type="nucleotide sequence ID" value="NZ_JAGINU010000001.1"/>
</dbReference>
<proteinExistence type="predicted"/>
<protein>
    <recommendedName>
        <fullName evidence="5">PrsW family intramembrane metalloprotease</fullName>
    </recommendedName>
</protein>
<evidence type="ECO:0000313" key="4">
    <source>
        <dbReference type="Proteomes" id="UP001519295"/>
    </source>
</evidence>
<keyword evidence="2" id="KW-0812">Transmembrane</keyword>
<feature type="transmembrane region" description="Helical" evidence="2">
    <location>
        <begin position="140"/>
        <end position="165"/>
    </location>
</feature>
<evidence type="ECO:0000256" key="1">
    <source>
        <dbReference type="SAM" id="MobiDB-lite"/>
    </source>
</evidence>
<name>A0ABS4VXS8_9PSEU</name>
<accession>A0ABS4VXS8</accession>
<feature type="transmembrane region" description="Helical" evidence="2">
    <location>
        <begin position="177"/>
        <end position="198"/>
    </location>
</feature>
<feature type="region of interest" description="Disordered" evidence="1">
    <location>
        <begin position="295"/>
        <end position="320"/>
    </location>
</feature>
<gene>
    <name evidence="3" type="ORF">JOF36_004436</name>
</gene>
<keyword evidence="2" id="KW-0472">Membrane</keyword>
<dbReference type="EMBL" id="JAGINU010000001">
    <property type="protein sequence ID" value="MBP2368740.1"/>
    <property type="molecule type" value="Genomic_DNA"/>
</dbReference>
<feature type="transmembrane region" description="Helical" evidence="2">
    <location>
        <begin position="110"/>
        <end position="133"/>
    </location>
</feature>
<feature type="transmembrane region" description="Helical" evidence="2">
    <location>
        <begin position="27"/>
        <end position="47"/>
    </location>
</feature>
<organism evidence="3 4">
    <name type="scientific">Pseudonocardia parietis</name>
    <dbReference type="NCBI Taxonomy" id="570936"/>
    <lineage>
        <taxon>Bacteria</taxon>
        <taxon>Bacillati</taxon>
        <taxon>Actinomycetota</taxon>
        <taxon>Actinomycetes</taxon>
        <taxon>Pseudonocardiales</taxon>
        <taxon>Pseudonocardiaceae</taxon>
        <taxon>Pseudonocardia</taxon>
    </lineage>
</organism>
<comment type="caution">
    <text evidence="3">The sequence shown here is derived from an EMBL/GenBank/DDBJ whole genome shotgun (WGS) entry which is preliminary data.</text>
</comment>
<feature type="region of interest" description="Disordered" evidence="1">
    <location>
        <begin position="334"/>
        <end position="422"/>
    </location>
</feature>